<evidence type="ECO:0000256" key="3">
    <source>
        <dbReference type="ARBA" id="ARBA00022806"/>
    </source>
</evidence>
<proteinExistence type="inferred from homology"/>
<evidence type="ECO:0000256" key="7">
    <source>
        <dbReference type="RuleBase" id="RU365068"/>
    </source>
</evidence>
<dbReference type="GO" id="GO:0016787">
    <property type="term" value="F:hydrolase activity"/>
    <property type="evidence" value="ECO:0007669"/>
    <property type="project" value="UniProtKB-KW"/>
</dbReference>
<comment type="similarity">
    <text evidence="6">Belongs to the DEAD box helicase family.</text>
</comment>
<dbReference type="OrthoDB" id="193716at2759"/>
<organism evidence="11 12">
    <name type="scientific">Tothia fuscella</name>
    <dbReference type="NCBI Taxonomy" id="1048955"/>
    <lineage>
        <taxon>Eukaryota</taxon>
        <taxon>Fungi</taxon>
        <taxon>Dikarya</taxon>
        <taxon>Ascomycota</taxon>
        <taxon>Pezizomycotina</taxon>
        <taxon>Dothideomycetes</taxon>
        <taxon>Pleosporomycetidae</taxon>
        <taxon>Venturiales</taxon>
        <taxon>Cylindrosympodiaceae</taxon>
        <taxon>Tothia</taxon>
    </lineage>
</organism>
<dbReference type="GO" id="GO:0005524">
    <property type="term" value="F:ATP binding"/>
    <property type="evidence" value="ECO:0007669"/>
    <property type="project" value="UniProtKB-UniRule"/>
</dbReference>
<evidence type="ECO:0000256" key="5">
    <source>
        <dbReference type="ARBA" id="ARBA00022884"/>
    </source>
</evidence>
<sequence>MSDAVYDTKTLKESNAKTFNSLGNKLQAPFLEALNDMGYEYMTPVQEKVLTQLPSNSSECLVQAKTGTGKTIAFLLPALQALLSANPLPIGQVGILIMSPTRELAIQIAKECDQLTKRLPKRVECHTAFGGTARASNLNKFLNGNPTVLVATPGRLKDYLTDEHVRGKFQNVRTLILDEADRMLDQGFLPDIKQVLRSLPPKSSGWQGMCFSATIPPTVKDVIGNVLKPGYVHMSTIDEGEAPTIATVPQYSVVVPEVKDTFTTLYALIKQECTANPKDFKTIIFGTTANGVALMHALFSQLACDILPDLKVYQLQSRLNQTARTRTTEEFKVATSGLMFASDVIGRGMDFPNVGLVIQVGLPMNGEQYIHRVGRTARAGNDGRAVILLTSSESYFMRANRSLPIKPYTIDLGPIAASQASVVESAFDRVDPAVKAKAYQAYLGFNKVFMKNLQTDSQGLVAMANDMASSMQCPEPPMVDKRIVGKMGFKGVKGLNVGHIERDMPPRRKPAANGNGNANGGGKIVKPNEGTSFGGPARGGGGFGGERNDQAGSGGGRGGGNGQGRRGGFGQKRRGGAPGDERAMKR</sequence>
<evidence type="ECO:0000256" key="4">
    <source>
        <dbReference type="ARBA" id="ARBA00022840"/>
    </source>
</evidence>
<feature type="domain" description="Helicase ATP-binding" evidence="9">
    <location>
        <begin position="51"/>
        <end position="233"/>
    </location>
</feature>
<dbReference type="InterPro" id="IPR011545">
    <property type="entry name" value="DEAD/DEAH_box_helicase_dom"/>
</dbReference>
<dbReference type="GO" id="GO:0003724">
    <property type="term" value="F:RNA helicase activity"/>
    <property type="evidence" value="ECO:0007669"/>
    <property type="project" value="UniProtKB-EC"/>
</dbReference>
<evidence type="ECO:0000256" key="8">
    <source>
        <dbReference type="SAM" id="MobiDB-lite"/>
    </source>
</evidence>
<feature type="region of interest" description="Disordered" evidence="8">
    <location>
        <begin position="500"/>
        <end position="586"/>
    </location>
</feature>
<keyword evidence="12" id="KW-1185">Reference proteome</keyword>
<dbReference type="PROSITE" id="PS51194">
    <property type="entry name" value="HELICASE_CTER"/>
    <property type="match status" value="1"/>
</dbReference>
<dbReference type="Gene3D" id="3.40.50.300">
    <property type="entry name" value="P-loop containing nucleotide triphosphate hydrolases"/>
    <property type="match status" value="2"/>
</dbReference>
<comment type="function">
    <text evidence="7">RNA helicase.</text>
</comment>
<keyword evidence="1 6" id="KW-0547">Nucleotide-binding</keyword>
<dbReference type="CDD" id="cd18787">
    <property type="entry name" value="SF2_C_DEAD"/>
    <property type="match status" value="1"/>
</dbReference>
<dbReference type="InterPro" id="IPR001650">
    <property type="entry name" value="Helicase_C-like"/>
</dbReference>
<dbReference type="InterPro" id="IPR027417">
    <property type="entry name" value="P-loop_NTPase"/>
</dbReference>
<gene>
    <name evidence="11" type="ORF">EJ08DRAFT_700725</name>
</gene>
<evidence type="ECO:0000259" key="9">
    <source>
        <dbReference type="PROSITE" id="PS51192"/>
    </source>
</evidence>
<evidence type="ECO:0000256" key="6">
    <source>
        <dbReference type="RuleBase" id="RU000492"/>
    </source>
</evidence>
<dbReference type="PROSITE" id="PS00039">
    <property type="entry name" value="DEAD_ATP_HELICASE"/>
    <property type="match status" value="1"/>
</dbReference>
<dbReference type="PANTHER" id="PTHR24031">
    <property type="entry name" value="RNA HELICASE"/>
    <property type="match status" value="1"/>
</dbReference>
<evidence type="ECO:0000256" key="2">
    <source>
        <dbReference type="ARBA" id="ARBA00022801"/>
    </source>
</evidence>
<comment type="domain">
    <text evidence="7">The Q motif is unique to and characteristic of the DEAD box family of RNA helicases and controls ATP binding and hydrolysis.</text>
</comment>
<name>A0A9P4NJN9_9PEZI</name>
<evidence type="ECO:0000256" key="1">
    <source>
        <dbReference type="ARBA" id="ARBA00022741"/>
    </source>
</evidence>
<protein>
    <recommendedName>
        <fullName evidence="7">ATP-dependent RNA helicase</fullName>
        <ecNumber evidence="7">3.6.4.13</ecNumber>
    </recommendedName>
</protein>
<dbReference type="InterPro" id="IPR014001">
    <property type="entry name" value="Helicase_ATP-bd"/>
</dbReference>
<dbReference type="SUPFAM" id="SSF52540">
    <property type="entry name" value="P-loop containing nucleoside triphosphate hydrolases"/>
    <property type="match status" value="1"/>
</dbReference>
<dbReference type="GO" id="GO:0003723">
    <property type="term" value="F:RNA binding"/>
    <property type="evidence" value="ECO:0007669"/>
    <property type="project" value="UniProtKB-UniRule"/>
</dbReference>
<dbReference type="EMBL" id="MU007074">
    <property type="protein sequence ID" value="KAF2424512.1"/>
    <property type="molecule type" value="Genomic_DNA"/>
</dbReference>
<dbReference type="AlphaFoldDB" id="A0A9P4NJN9"/>
<comment type="caution">
    <text evidence="11">The sequence shown here is derived from an EMBL/GenBank/DDBJ whole genome shotgun (WGS) entry which is preliminary data.</text>
</comment>
<dbReference type="Pfam" id="PF00270">
    <property type="entry name" value="DEAD"/>
    <property type="match status" value="1"/>
</dbReference>
<comment type="catalytic activity">
    <reaction evidence="7">
        <text>ATP + H2O = ADP + phosphate + H(+)</text>
        <dbReference type="Rhea" id="RHEA:13065"/>
        <dbReference type="ChEBI" id="CHEBI:15377"/>
        <dbReference type="ChEBI" id="CHEBI:15378"/>
        <dbReference type="ChEBI" id="CHEBI:30616"/>
        <dbReference type="ChEBI" id="CHEBI:43474"/>
        <dbReference type="ChEBI" id="CHEBI:456216"/>
        <dbReference type="EC" id="3.6.4.13"/>
    </reaction>
</comment>
<keyword evidence="5 7" id="KW-0694">RNA-binding</keyword>
<evidence type="ECO:0000313" key="12">
    <source>
        <dbReference type="Proteomes" id="UP000800235"/>
    </source>
</evidence>
<dbReference type="CDD" id="cd17964">
    <property type="entry name" value="DEADc_MSS116"/>
    <property type="match status" value="1"/>
</dbReference>
<dbReference type="PROSITE" id="PS51192">
    <property type="entry name" value="HELICASE_ATP_BIND_1"/>
    <property type="match status" value="1"/>
</dbReference>
<keyword evidence="2 6" id="KW-0378">Hydrolase</keyword>
<evidence type="ECO:0000259" key="10">
    <source>
        <dbReference type="PROSITE" id="PS51194"/>
    </source>
</evidence>
<dbReference type="EC" id="3.6.4.13" evidence="7"/>
<dbReference type="SMART" id="SM00487">
    <property type="entry name" value="DEXDc"/>
    <property type="match status" value="1"/>
</dbReference>
<dbReference type="Proteomes" id="UP000800235">
    <property type="component" value="Unassembled WGS sequence"/>
</dbReference>
<dbReference type="SMART" id="SM00490">
    <property type="entry name" value="HELICc"/>
    <property type="match status" value="1"/>
</dbReference>
<evidence type="ECO:0000313" key="11">
    <source>
        <dbReference type="EMBL" id="KAF2424512.1"/>
    </source>
</evidence>
<keyword evidence="3 6" id="KW-0347">Helicase</keyword>
<feature type="compositionally biased region" description="Gly residues" evidence="8">
    <location>
        <begin position="532"/>
        <end position="545"/>
    </location>
</feature>
<feature type="compositionally biased region" description="Gly residues" evidence="8">
    <location>
        <begin position="552"/>
        <end position="570"/>
    </location>
</feature>
<accession>A0A9P4NJN9</accession>
<reference evidence="11" key="1">
    <citation type="journal article" date="2020" name="Stud. Mycol.">
        <title>101 Dothideomycetes genomes: a test case for predicting lifestyles and emergence of pathogens.</title>
        <authorList>
            <person name="Haridas S."/>
            <person name="Albert R."/>
            <person name="Binder M."/>
            <person name="Bloem J."/>
            <person name="Labutti K."/>
            <person name="Salamov A."/>
            <person name="Andreopoulos B."/>
            <person name="Baker S."/>
            <person name="Barry K."/>
            <person name="Bills G."/>
            <person name="Bluhm B."/>
            <person name="Cannon C."/>
            <person name="Castanera R."/>
            <person name="Culley D."/>
            <person name="Daum C."/>
            <person name="Ezra D."/>
            <person name="Gonzalez J."/>
            <person name="Henrissat B."/>
            <person name="Kuo A."/>
            <person name="Liang C."/>
            <person name="Lipzen A."/>
            <person name="Lutzoni F."/>
            <person name="Magnuson J."/>
            <person name="Mondo S."/>
            <person name="Nolan M."/>
            <person name="Ohm R."/>
            <person name="Pangilinan J."/>
            <person name="Park H.-J."/>
            <person name="Ramirez L."/>
            <person name="Alfaro M."/>
            <person name="Sun H."/>
            <person name="Tritt A."/>
            <person name="Yoshinaga Y."/>
            <person name="Zwiers L.-H."/>
            <person name="Turgeon B."/>
            <person name="Goodwin S."/>
            <person name="Spatafora J."/>
            <person name="Crous P."/>
            <person name="Grigoriev I."/>
        </authorList>
    </citation>
    <scope>NUCLEOTIDE SEQUENCE</scope>
    <source>
        <strain evidence="11">CBS 130266</strain>
    </source>
</reference>
<dbReference type="Pfam" id="PF00271">
    <property type="entry name" value="Helicase_C"/>
    <property type="match status" value="1"/>
</dbReference>
<feature type="domain" description="Helicase C-terminal" evidence="10">
    <location>
        <begin position="261"/>
        <end position="423"/>
    </location>
</feature>
<dbReference type="InterPro" id="IPR000629">
    <property type="entry name" value="RNA-helicase_DEAD-box_CS"/>
</dbReference>
<keyword evidence="4 6" id="KW-0067">ATP-binding</keyword>